<evidence type="ECO:0000313" key="1">
    <source>
        <dbReference type="EMBL" id="ETK03370.1"/>
    </source>
</evidence>
<dbReference type="PATRIC" id="fig|1410950.3.peg.2282"/>
<accession>W2C8B4</accession>
<dbReference type="AlphaFoldDB" id="W2C8B4"/>
<dbReference type="EMBL" id="AYYC01000737">
    <property type="protein sequence ID" value="ETK03370.1"/>
    <property type="molecule type" value="Genomic_DNA"/>
</dbReference>
<gene>
    <name evidence="1" type="ORF">T229_14520</name>
</gene>
<dbReference type="InterPro" id="IPR005901">
    <property type="entry name" value="GLPGLI"/>
</dbReference>
<evidence type="ECO:0000313" key="2">
    <source>
        <dbReference type="Proteomes" id="UP000018872"/>
    </source>
</evidence>
<dbReference type="NCBIfam" id="TIGR01200">
    <property type="entry name" value="GLPGLI"/>
    <property type="match status" value="1"/>
</dbReference>
<organism evidence="1 2">
    <name type="scientific">Tannerella sp. oral taxon BU063 isolate Cell 5</name>
    <dbReference type="NCBI Taxonomy" id="1410950"/>
    <lineage>
        <taxon>Bacteria</taxon>
        <taxon>Pseudomonadati</taxon>
        <taxon>Bacteroidota</taxon>
        <taxon>Bacteroidia</taxon>
        <taxon>Bacteroidales</taxon>
        <taxon>Tannerellaceae</taxon>
        <taxon>Tannerella</taxon>
    </lineage>
</organism>
<dbReference type="Proteomes" id="UP000018872">
    <property type="component" value="Unassembled WGS sequence"/>
</dbReference>
<name>W2C8B4_9BACT</name>
<proteinExistence type="predicted"/>
<dbReference type="Pfam" id="PF09697">
    <property type="entry name" value="Porph_ging"/>
    <property type="match status" value="1"/>
</dbReference>
<sequence>MKTAVFLLLFSAQVVAQHHTRLEPATIEVHYRHTMQRDTVRRLTTETDSMILRIGASASQFFSRHTFYYDSLWNDPDGRATAEALTLEAFRTRDHSKEPRVGTTYDYLYKNYPAGRITTTNEQFHVACRYDEATPSILWVVADSVRMILGHPCRMATADFRGRRWTAWFATDIPVSDGPWKLGGLPGLILEAYDQGDDYRYTAVRIMESGLDPVTFYCFDGKPFFDTDRLTFLRSQRAFLSGQGNVYDIELIRAIVQSGRRKTYMQREAHRLLFDPLERDY</sequence>
<evidence type="ECO:0008006" key="3">
    <source>
        <dbReference type="Google" id="ProtNLM"/>
    </source>
</evidence>
<protein>
    <recommendedName>
        <fullName evidence="3">GLPGLI family protein</fullName>
    </recommendedName>
</protein>
<reference evidence="1 2" key="1">
    <citation type="submission" date="2013-11" db="EMBL/GenBank/DDBJ databases">
        <title>Single cell genomics of uncultured Tannerella BU063 (oral taxon 286).</title>
        <authorList>
            <person name="Beall C.J."/>
            <person name="Campbell A.G."/>
            <person name="Griffen A.L."/>
            <person name="Podar M."/>
            <person name="Leys E.J."/>
        </authorList>
    </citation>
    <scope>NUCLEOTIDE SEQUENCE [LARGE SCALE GENOMIC DNA]</scope>
    <source>
        <strain evidence="1">Cell 5</strain>
    </source>
</reference>
<comment type="caution">
    <text evidence="1">The sequence shown here is derived from an EMBL/GenBank/DDBJ whole genome shotgun (WGS) entry which is preliminary data.</text>
</comment>